<dbReference type="OrthoDB" id="9781032at2"/>
<dbReference type="InterPro" id="IPR052030">
    <property type="entry name" value="Peptidase_M20/M20A_hydrolases"/>
</dbReference>
<dbReference type="InterPro" id="IPR017439">
    <property type="entry name" value="Amidohydrolase"/>
</dbReference>
<evidence type="ECO:0000313" key="5">
    <source>
        <dbReference type="Proteomes" id="UP000197783"/>
    </source>
</evidence>
<name>A0A245ZJE3_9SPHN</name>
<dbReference type="InterPro" id="IPR036264">
    <property type="entry name" value="Bact_exopeptidase_dim_dom"/>
</dbReference>
<dbReference type="Gene3D" id="3.30.70.360">
    <property type="match status" value="1"/>
</dbReference>
<accession>A0A245ZJE3</accession>
<keyword evidence="5" id="KW-1185">Reference proteome</keyword>
<sequence>MRLSRTIAAALITTLTAPPALALAGEQTGTPAPEAAATPPEDPARARLKAEAIAGVERQGKLVQEMVDSVYSFAEPGFQEFQTMEYLTGILAKNGFKIERGVAGMPTAWIATWGNGGPLIALGSDVDGLLGLSQMPGSPELKPQVAGAPGHGEGHNSGMPLVIAAAIAAKQVMEKNKIPGRLLLWPGVAEELIGAKAYYVRAGLFNGVDACIFTHVASEFSTAWGDTGNNAAVSVEYTFHGKTAHAAGMPWEGRSALDAVELMNAGWNMRREHLPLSQRSHYVITDGGKQPNIVPDTASVWYYFRDTAFASVRHLFETGNTIAKAAASGTGTTVTQRTLGYAAPNFGNKPLAEAAWANIKAVGMPQWSAGDQAFAKSVQQANARELKPLASEISPLSTPDTREKSTGGGSDDIGDVMWTVPTITVRYPSNIPNMIGHNVLSAIAMATPIAHKGAVQGAKAVSATVIDLMTTPALIAAAKTFQQTVQFKDQRYDPLLTAEDKPATHLNAEVMERMRPKQKPFYYDPAKHRSYLEQLKVAYPAQ</sequence>
<dbReference type="Gene3D" id="3.40.630.10">
    <property type="entry name" value="Zn peptidases"/>
    <property type="match status" value="1"/>
</dbReference>
<evidence type="ECO:0000259" key="3">
    <source>
        <dbReference type="Pfam" id="PF07687"/>
    </source>
</evidence>
<dbReference type="Proteomes" id="UP000197783">
    <property type="component" value="Unassembled WGS sequence"/>
</dbReference>
<dbReference type="NCBIfam" id="TIGR01891">
    <property type="entry name" value="amidohydrolases"/>
    <property type="match status" value="1"/>
</dbReference>
<evidence type="ECO:0000256" key="1">
    <source>
        <dbReference type="SAM" id="MobiDB-lite"/>
    </source>
</evidence>
<reference evidence="4 5" key="1">
    <citation type="submission" date="2017-03" db="EMBL/GenBank/DDBJ databases">
        <title>Genome sequence of Sphingomonas mucosissima DSM 17494.</title>
        <authorList>
            <person name="Poehlein A."/>
            <person name="Wuebbeler J.H."/>
            <person name="Steinbuechel A."/>
            <person name="Daniel R."/>
        </authorList>
    </citation>
    <scope>NUCLEOTIDE SEQUENCE [LARGE SCALE GENOMIC DNA]</scope>
    <source>
        <strain evidence="4 5">DSM 17494</strain>
    </source>
</reference>
<dbReference type="SUPFAM" id="SSF53187">
    <property type="entry name" value="Zn-dependent exopeptidases"/>
    <property type="match status" value="1"/>
</dbReference>
<comment type="caution">
    <text evidence="4">The sequence shown here is derived from an EMBL/GenBank/DDBJ whole genome shotgun (WGS) entry which is preliminary data.</text>
</comment>
<dbReference type="EMBL" id="NBBJ01000003">
    <property type="protein sequence ID" value="OWK29867.1"/>
    <property type="molecule type" value="Genomic_DNA"/>
</dbReference>
<feature type="region of interest" description="Disordered" evidence="1">
    <location>
        <begin position="388"/>
        <end position="413"/>
    </location>
</feature>
<evidence type="ECO:0000256" key="2">
    <source>
        <dbReference type="SAM" id="SignalP"/>
    </source>
</evidence>
<dbReference type="PANTHER" id="PTHR30575">
    <property type="entry name" value="PEPTIDASE M20"/>
    <property type="match status" value="1"/>
</dbReference>
<keyword evidence="2" id="KW-0732">Signal</keyword>
<feature type="chain" id="PRO_5012309232" evidence="2">
    <location>
        <begin position="23"/>
        <end position="542"/>
    </location>
</feature>
<organism evidence="4 5">
    <name type="scientific">Sphingomonas mucosissima</name>
    <dbReference type="NCBI Taxonomy" id="370959"/>
    <lineage>
        <taxon>Bacteria</taxon>
        <taxon>Pseudomonadati</taxon>
        <taxon>Pseudomonadota</taxon>
        <taxon>Alphaproteobacteria</taxon>
        <taxon>Sphingomonadales</taxon>
        <taxon>Sphingomonadaceae</taxon>
        <taxon>Sphingomonas</taxon>
    </lineage>
</organism>
<dbReference type="PANTHER" id="PTHR30575:SF0">
    <property type="entry name" value="XAA-ARG DIPEPTIDASE"/>
    <property type="match status" value="1"/>
</dbReference>
<gene>
    <name evidence="4" type="primary">abgB_2</name>
    <name evidence="4" type="ORF">SPMU_22890</name>
</gene>
<evidence type="ECO:0000313" key="4">
    <source>
        <dbReference type="EMBL" id="OWK29867.1"/>
    </source>
</evidence>
<protein>
    <submittedName>
        <fullName evidence="4">p-aminobenzoyl-glutamate hydrolase subunit B</fullName>
        <ecNumber evidence="4">3.5.1.-</ecNumber>
    </submittedName>
</protein>
<dbReference type="InterPro" id="IPR011650">
    <property type="entry name" value="Peptidase_M20_dimer"/>
</dbReference>
<dbReference type="RefSeq" id="WP_088333962.1">
    <property type="nucleotide sequence ID" value="NZ_NBBJ01000003.1"/>
</dbReference>
<dbReference type="GO" id="GO:0005737">
    <property type="term" value="C:cytoplasm"/>
    <property type="evidence" value="ECO:0007669"/>
    <property type="project" value="TreeGrafter"/>
</dbReference>
<keyword evidence="4" id="KW-0378">Hydrolase</keyword>
<dbReference type="GO" id="GO:0016805">
    <property type="term" value="F:dipeptidase activity"/>
    <property type="evidence" value="ECO:0007669"/>
    <property type="project" value="TreeGrafter"/>
</dbReference>
<proteinExistence type="predicted"/>
<feature type="signal peptide" evidence="2">
    <location>
        <begin position="1"/>
        <end position="22"/>
    </location>
</feature>
<dbReference type="AlphaFoldDB" id="A0A245ZJE3"/>
<dbReference type="GO" id="GO:0046657">
    <property type="term" value="P:folic acid catabolic process"/>
    <property type="evidence" value="ECO:0007669"/>
    <property type="project" value="TreeGrafter"/>
</dbReference>
<dbReference type="EC" id="3.5.1.-" evidence="4"/>
<feature type="domain" description="Peptidase M20 dimerisation" evidence="3">
    <location>
        <begin position="228"/>
        <end position="327"/>
    </location>
</feature>
<dbReference type="Pfam" id="PF07687">
    <property type="entry name" value="M20_dimer"/>
    <property type="match status" value="1"/>
</dbReference>
<dbReference type="GO" id="GO:0071713">
    <property type="term" value="F:para-aminobenzoyl-glutamate hydrolase activity"/>
    <property type="evidence" value="ECO:0007669"/>
    <property type="project" value="TreeGrafter"/>
</dbReference>
<dbReference type="SUPFAM" id="SSF55031">
    <property type="entry name" value="Bacterial exopeptidase dimerisation domain"/>
    <property type="match status" value="1"/>
</dbReference>